<organism evidence="9">
    <name type="scientific">hydrothermal vent metagenome</name>
    <dbReference type="NCBI Taxonomy" id="652676"/>
    <lineage>
        <taxon>unclassified sequences</taxon>
        <taxon>metagenomes</taxon>
        <taxon>ecological metagenomes</taxon>
    </lineage>
</organism>
<dbReference type="EC" id="2.7.1.17" evidence="9"/>
<dbReference type="AlphaFoldDB" id="A0A3B0TRK9"/>
<evidence type="ECO:0000256" key="2">
    <source>
        <dbReference type="ARBA" id="ARBA00022679"/>
    </source>
</evidence>
<dbReference type="HAMAP" id="MF_02220">
    <property type="entry name" value="XylB"/>
    <property type="match status" value="1"/>
</dbReference>
<evidence type="ECO:0000256" key="1">
    <source>
        <dbReference type="ARBA" id="ARBA00022629"/>
    </source>
</evidence>
<evidence type="ECO:0000256" key="5">
    <source>
        <dbReference type="ARBA" id="ARBA00022840"/>
    </source>
</evidence>
<keyword evidence="2 9" id="KW-0808">Transferase</keyword>
<feature type="domain" description="Carbohydrate kinase FGGY N-terminal" evidence="7">
    <location>
        <begin position="1"/>
        <end position="242"/>
    </location>
</feature>
<dbReference type="PANTHER" id="PTHR43095">
    <property type="entry name" value="SUGAR KINASE"/>
    <property type="match status" value="1"/>
</dbReference>
<evidence type="ECO:0000259" key="7">
    <source>
        <dbReference type="Pfam" id="PF00370"/>
    </source>
</evidence>
<reference evidence="9" key="1">
    <citation type="submission" date="2018-06" db="EMBL/GenBank/DDBJ databases">
        <authorList>
            <person name="Zhirakovskaya E."/>
        </authorList>
    </citation>
    <scope>NUCLEOTIDE SEQUENCE</scope>
</reference>
<dbReference type="GO" id="GO:0004856">
    <property type="term" value="F:D-xylulokinase activity"/>
    <property type="evidence" value="ECO:0007669"/>
    <property type="project" value="UniProtKB-EC"/>
</dbReference>
<protein>
    <submittedName>
        <fullName evidence="9">Xylulose kinase</fullName>
        <ecNumber evidence="9">2.7.1.17</ecNumber>
    </submittedName>
</protein>
<dbReference type="InterPro" id="IPR018483">
    <property type="entry name" value="Carb_kinase_FGGY_CS"/>
</dbReference>
<dbReference type="InterPro" id="IPR043129">
    <property type="entry name" value="ATPase_NBD"/>
</dbReference>
<accession>A0A3B0TRK9</accession>
<dbReference type="PIRSF" id="PIRSF000538">
    <property type="entry name" value="GlpK"/>
    <property type="match status" value="1"/>
</dbReference>
<keyword evidence="5" id="KW-0067">ATP-binding</keyword>
<dbReference type="Pfam" id="PF02782">
    <property type="entry name" value="FGGY_C"/>
    <property type="match status" value="1"/>
</dbReference>
<dbReference type="Pfam" id="PF00370">
    <property type="entry name" value="FGGY_N"/>
    <property type="match status" value="1"/>
</dbReference>
<dbReference type="Gene3D" id="3.30.420.40">
    <property type="match status" value="2"/>
</dbReference>
<keyword evidence="1" id="KW-0859">Xylose metabolism</keyword>
<dbReference type="NCBIfam" id="TIGR01312">
    <property type="entry name" value="XylB"/>
    <property type="match status" value="1"/>
</dbReference>
<dbReference type="PROSITE" id="PS00933">
    <property type="entry name" value="FGGY_KINASES_1"/>
    <property type="match status" value="1"/>
</dbReference>
<evidence type="ECO:0000256" key="3">
    <source>
        <dbReference type="ARBA" id="ARBA00022741"/>
    </source>
</evidence>
<sequence length="485" mass="51865">MYLGLDLGTSSLKGLLIDQQQRLVGSASAALEIMRPAAGWSEQDPADWIAACEKVLDQLVANYPGQMSALCAIGLSGQMHGATLVDEAGNPLRPSILWNDTRSHKEAAELDADPDFRAISGNIVFPGFTAPKLVWVKRHEPEIFKKTKKILLPKDYLRLWLTGEYICDMSDASGTSWLDVKKRDWSDILLEKTGLSRTNMPALVEGSAPGGMLRQKLAQRWGVGANVIVAGGAGDNAAAAIGMGVINSGMAFVSLGTSGVLFAATDKCRPAPQTAVHSFCHALPARWHQMGVILAATDALNWFSRIAGHNVQTLVDELGENLKTPSGPLFLPYLGGERTPYNDAEVRGAFFGLSHNDDRAAMTRAVMEGVGFALRDNLQALSAAGTEISRLLAVGGGAKSRYWLKTIASILGLEVDVPREGDFGAAFGAARLGLMAASGLKPEQVCTPPEISETIGPDKLLTAAFSERYEAYKAAYPRLCLLKGN</sequence>
<dbReference type="SUPFAM" id="SSF53067">
    <property type="entry name" value="Actin-like ATPase domain"/>
    <property type="match status" value="2"/>
</dbReference>
<dbReference type="PANTHER" id="PTHR43095:SF6">
    <property type="entry name" value="XYLULOSE KINASE"/>
    <property type="match status" value="1"/>
</dbReference>
<evidence type="ECO:0000256" key="6">
    <source>
        <dbReference type="ARBA" id="ARBA00023277"/>
    </source>
</evidence>
<keyword evidence="4 9" id="KW-0418">Kinase</keyword>
<dbReference type="GO" id="GO:0005524">
    <property type="term" value="F:ATP binding"/>
    <property type="evidence" value="ECO:0007669"/>
    <property type="project" value="UniProtKB-KW"/>
</dbReference>
<dbReference type="InterPro" id="IPR000577">
    <property type="entry name" value="Carb_kinase_FGGY"/>
</dbReference>
<feature type="domain" description="Carbohydrate kinase FGGY C-terminal" evidence="8">
    <location>
        <begin position="252"/>
        <end position="437"/>
    </location>
</feature>
<evidence type="ECO:0000313" key="9">
    <source>
        <dbReference type="EMBL" id="VAW21271.1"/>
    </source>
</evidence>
<dbReference type="InterPro" id="IPR018485">
    <property type="entry name" value="FGGY_C"/>
</dbReference>
<dbReference type="InterPro" id="IPR018484">
    <property type="entry name" value="FGGY_N"/>
</dbReference>
<dbReference type="GO" id="GO:0005997">
    <property type="term" value="P:xylulose metabolic process"/>
    <property type="evidence" value="ECO:0007669"/>
    <property type="project" value="InterPro"/>
</dbReference>
<keyword evidence="3" id="KW-0547">Nucleotide-binding</keyword>
<keyword evidence="6" id="KW-0119">Carbohydrate metabolism</keyword>
<evidence type="ECO:0000256" key="4">
    <source>
        <dbReference type="ARBA" id="ARBA00022777"/>
    </source>
</evidence>
<dbReference type="InterPro" id="IPR006000">
    <property type="entry name" value="Xylulokinase"/>
</dbReference>
<evidence type="ECO:0000259" key="8">
    <source>
        <dbReference type="Pfam" id="PF02782"/>
    </source>
</evidence>
<dbReference type="EMBL" id="UOEO01000163">
    <property type="protein sequence ID" value="VAW21271.1"/>
    <property type="molecule type" value="Genomic_DNA"/>
</dbReference>
<gene>
    <name evidence="9" type="ORF">MNBD_ALPHA12-2015</name>
</gene>
<dbReference type="GO" id="GO:0042732">
    <property type="term" value="P:D-xylose metabolic process"/>
    <property type="evidence" value="ECO:0007669"/>
    <property type="project" value="UniProtKB-KW"/>
</dbReference>
<proteinExistence type="inferred from homology"/>
<dbReference type="InterPro" id="IPR050406">
    <property type="entry name" value="FGGY_Carb_Kinase"/>
</dbReference>
<name>A0A3B0TRK9_9ZZZZ</name>
<dbReference type="CDD" id="cd07808">
    <property type="entry name" value="ASKHA_NBD_FGGY_EcXK-like"/>
    <property type="match status" value="1"/>
</dbReference>